<accession>A0ACB0KH50</accession>
<protein>
    <submittedName>
        <fullName evidence="1">Uncharacterized protein</fullName>
    </submittedName>
</protein>
<gene>
    <name evidence="1" type="ORF">MILVUS5_LOCUS22558</name>
</gene>
<comment type="caution">
    <text evidence="1">The sequence shown here is derived from an EMBL/GenBank/DDBJ whole genome shotgun (WGS) entry which is preliminary data.</text>
</comment>
<evidence type="ECO:0000313" key="1">
    <source>
        <dbReference type="EMBL" id="CAJ2655651.1"/>
    </source>
</evidence>
<name>A0ACB0KH50_TRIPR</name>
<proteinExistence type="predicted"/>
<dbReference type="EMBL" id="CASHSV030000206">
    <property type="protein sequence ID" value="CAJ2655651.1"/>
    <property type="molecule type" value="Genomic_DNA"/>
</dbReference>
<dbReference type="Proteomes" id="UP001177021">
    <property type="component" value="Unassembled WGS sequence"/>
</dbReference>
<evidence type="ECO:0000313" key="2">
    <source>
        <dbReference type="Proteomes" id="UP001177021"/>
    </source>
</evidence>
<organism evidence="1 2">
    <name type="scientific">Trifolium pratense</name>
    <name type="common">Red clover</name>
    <dbReference type="NCBI Taxonomy" id="57577"/>
    <lineage>
        <taxon>Eukaryota</taxon>
        <taxon>Viridiplantae</taxon>
        <taxon>Streptophyta</taxon>
        <taxon>Embryophyta</taxon>
        <taxon>Tracheophyta</taxon>
        <taxon>Spermatophyta</taxon>
        <taxon>Magnoliopsida</taxon>
        <taxon>eudicotyledons</taxon>
        <taxon>Gunneridae</taxon>
        <taxon>Pentapetalae</taxon>
        <taxon>rosids</taxon>
        <taxon>fabids</taxon>
        <taxon>Fabales</taxon>
        <taxon>Fabaceae</taxon>
        <taxon>Papilionoideae</taxon>
        <taxon>50 kb inversion clade</taxon>
        <taxon>NPAAA clade</taxon>
        <taxon>Hologalegina</taxon>
        <taxon>IRL clade</taxon>
        <taxon>Trifolieae</taxon>
        <taxon>Trifolium</taxon>
    </lineage>
</organism>
<sequence>MANYEETSSNFTHDVFLISSPNGNSKTFTDYIYQALLDSKITTVRYSSDEDITTTMEKCRISMVVLCENYAYSTKCLDELVKIIDSYDTKRKEVCVIFYKVEPSDVWFQKNCYERSLIEHEKSLGRDSETVKGWRMALSRICDLGGQHCKEDKYESGYIRKIVKDTSAKLPPPVPSEIKHPIGLDSRFEQLKSLIDIEPNNPVCMLGIYGEAGIGKTTLASYLYNKIRHQFEVASFLTNIREKSNNNNIIDLKDLQRTLLYETVKETQTVVETTFEGHSQIKDKLRHKRVLLILDNVNSIEQLKALAGGCDWFGSGSRIIITTRVEIETELDKHHASIRKYKIRS</sequence>
<keyword evidence="2" id="KW-1185">Reference proteome</keyword>
<reference evidence="1" key="1">
    <citation type="submission" date="2023-10" db="EMBL/GenBank/DDBJ databases">
        <authorList>
            <person name="Rodriguez Cubillos JULIANA M."/>
            <person name="De Vega J."/>
        </authorList>
    </citation>
    <scope>NUCLEOTIDE SEQUENCE</scope>
</reference>